<dbReference type="AlphaFoldDB" id="A0A168W0J0"/>
<evidence type="ECO:0000313" key="3">
    <source>
        <dbReference type="Proteomes" id="UP000076623"/>
    </source>
</evidence>
<dbReference type="InterPro" id="IPR018728">
    <property type="entry name" value="DUF2268"/>
</dbReference>
<dbReference type="Proteomes" id="UP000076623">
    <property type="component" value="Chromosome"/>
</dbReference>
<organism evidence="2 3">
    <name type="scientific">Fictibacillus phosphorivorans</name>
    <dbReference type="NCBI Taxonomy" id="1221500"/>
    <lineage>
        <taxon>Bacteria</taxon>
        <taxon>Bacillati</taxon>
        <taxon>Bacillota</taxon>
        <taxon>Bacilli</taxon>
        <taxon>Bacillales</taxon>
        <taxon>Fictibacillaceae</taxon>
        <taxon>Fictibacillus</taxon>
    </lineage>
</organism>
<sequence length="323" mass="37359">MEKAYHFILLLFISLLLVSCSTKTVKSDKDSDQISYDFSQDNQTFQIIPLYEEVLDYTNFIKKSPSMNNKQEYNKKVVIPFQNKASKENVDIQSGYFDYFSPTNDTKKLAEDTKKLLQQQKQINAIIKRALIKSSEQFPGTDKTIFIMPNNPESNIAIQEMQGVAGWTLSQNVILLQISPSYSEESLKYLIAHEYHHTKFLESASNLNISLIEKFIFEGKADNFASIIYPEHTTPWTKPLSEVDLNHVLGQLHVNKDSLDPSLYNEFFDGNAMKNIPKWSNYKVGFQMTKSYLEKHPHLSIEEWTKLNAEQIVQGSKYHNIYK</sequence>
<evidence type="ECO:0000313" key="2">
    <source>
        <dbReference type="EMBL" id="ANC77255.1"/>
    </source>
</evidence>
<dbReference type="STRING" id="1221500.ABE65_010745"/>
<dbReference type="Pfam" id="PF10026">
    <property type="entry name" value="DUF2268"/>
    <property type="match status" value="1"/>
</dbReference>
<protein>
    <recommendedName>
        <fullName evidence="1">DUF2268 domain-containing protein</fullName>
    </recommendedName>
</protein>
<dbReference type="EMBL" id="CP015378">
    <property type="protein sequence ID" value="ANC77255.1"/>
    <property type="molecule type" value="Genomic_DNA"/>
</dbReference>
<proteinExistence type="predicted"/>
<name>A0A168W0J0_9BACL</name>
<dbReference type="KEGG" id="fpn:ABE65_010745"/>
<reference evidence="2 3" key="1">
    <citation type="submission" date="2016-04" db="EMBL/GenBank/DDBJ databases">
        <title>Complete genome sequence of Fictibacillus phosphorivorans G25-29, a strain toxic to nematodes.</title>
        <authorList>
            <person name="Zheng Z."/>
        </authorList>
    </citation>
    <scope>NUCLEOTIDE SEQUENCE [LARGE SCALE GENOMIC DNA]</scope>
    <source>
        <strain evidence="2 3">G25-29</strain>
    </source>
</reference>
<keyword evidence="3" id="KW-1185">Reference proteome</keyword>
<dbReference type="PROSITE" id="PS51257">
    <property type="entry name" value="PROKAR_LIPOPROTEIN"/>
    <property type="match status" value="1"/>
</dbReference>
<gene>
    <name evidence="2" type="ORF">ABE65_010745</name>
</gene>
<accession>A0A168W0J0</accession>
<dbReference type="RefSeq" id="WP_066394598.1">
    <property type="nucleotide sequence ID" value="NZ_CP015378.1"/>
</dbReference>
<feature type="domain" description="DUF2268" evidence="1">
    <location>
        <begin position="124"/>
        <end position="313"/>
    </location>
</feature>
<evidence type="ECO:0000259" key="1">
    <source>
        <dbReference type="Pfam" id="PF10026"/>
    </source>
</evidence>